<evidence type="ECO:0000313" key="1">
    <source>
        <dbReference type="EMBL" id="PMD65747.1"/>
    </source>
</evidence>
<dbReference type="Proteomes" id="UP000235371">
    <property type="component" value="Unassembled WGS sequence"/>
</dbReference>
<evidence type="ECO:0000313" key="2">
    <source>
        <dbReference type="Proteomes" id="UP000235371"/>
    </source>
</evidence>
<dbReference type="RefSeq" id="XP_024742651.1">
    <property type="nucleotide sequence ID" value="XM_024879115.1"/>
</dbReference>
<dbReference type="OrthoDB" id="4062651at2759"/>
<proteinExistence type="predicted"/>
<name>A0A2J6TRV4_9HELO</name>
<dbReference type="AlphaFoldDB" id="A0A2J6TRV4"/>
<dbReference type="STRING" id="1095630.A0A2J6TRV4"/>
<dbReference type="InParanoid" id="A0A2J6TRV4"/>
<dbReference type="GeneID" id="36587192"/>
<reference evidence="1 2" key="1">
    <citation type="submission" date="2016-04" db="EMBL/GenBank/DDBJ databases">
        <title>A degradative enzymes factory behind the ericoid mycorrhizal symbiosis.</title>
        <authorList>
            <consortium name="DOE Joint Genome Institute"/>
            <person name="Martino E."/>
            <person name="Morin E."/>
            <person name="Grelet G."/>
            <person name="Kuo A."/>
            <person name="Kohler A."/>
            <person name="Daghino S."/>
            <person name="Barry K."/>
            <person name="Choi C."/>
            <person name="Cichocki N."/>
            <person name="Clum A."/>
            <person name="Copeland A."/>
            <person name="Hainaut M."/>
            <person name="Haridas S."/>
            <person name="Labutti K."/>
            <person name="Lindquist E."/>
            <person name="Lipzen A."/>
            <person name="Khouja H.-R."/>
            <person name="Murat C."/>
            <person name="Ohm R."/>
            <person name="Olson A."/>
            <person name="Spatafora J."/>
            <person name="Veneault-Fourrey C."/>
            <person name="Henrissat B."/>
            <person name="Grigoriev I."/>
            <person name="Martin F."/>
            <person name="Perotto S."/>
        </authorList>
    </citation>
    <scope>NUCLEOTIDE SEQUENCE [LARGE SCALE GENOMIC DNA]</scope>
    <source>
        <strain evidence="1 2">E</strain>
    </source>
</reference>
<protein>
    <submittedName>
        <fullName evidence="1">Uncharacterized protein</fullName>
    </submittedName>
</protein>
<accession>A0A2J6TRV4</accession>
<keyword evidence="2" id="KW-1185">Reference proteome</keyword>
<gene>
    <name evidence="1" type="ORF">K444DRAFT_607121</name>
</gene>
<dbReference type="EMBL" id="KZ613745">
    <property type="protein sequence ID" value="PMD65747.1"/>
    <property type="molecule type" value="Genomic_DNA"/>
</dbReference>
<organism evidence="1 2">
    <name type="scientific">Hyaloscypha bicolor E</name>
    <dbReference type="NCBI Taxonomy" id="1095630"/>
    <lineage>
        <taxon>Eukaryota</taxon>
        <taxon>Fungi</taxon>
        <taxon>Dikarya</taxon>
        <taxon>Ascomycota</taxon>
        <taxon>Pezizomycotina</taxon>
        <taxon>Leotiomycetes</taxon>
        <taxon>Helotiales</taxon>
        <taxon>Hyaloscyphaceae</taxon>
        <taxon>Hyaloscypha</taxon>
        <taxon>Hyaloscypha bicolor</taxon>
    </lineage>
</organism>
<sequence>MIRGYEPYDNEWFGERHGPVIVDLLQKMMFPKTDDNQVDNIIRSCWHGEYDSIQRLSATVKLLDGVDSGRSMVMKEEDYKSRQGECKQLLANRLLDIVKTNEG</sequence>